<dbReference type="AlphaFoldDB" id="A0A7V3YHK4"/>
<keyword evidence="1 4" id="KW-0489">Methyltransferase</keyword>
<protein>
    <submittedName>
        <fullName evidence="4">Class I SAM-dependent methyltransferase</fullName>
    </submittedName>
</protein>
<dbReference type="PANTHER" id="PTHR43464:SF19">
    <property type="entry name" value="UBIQUINONE BIOSYNTHESIS O-METHYLTRANSFERASE, MITOCHONDRIAL"/>
    <property type="match status" value="1"/>
</dbReference>
<keyword evidence="3" id="KW-0949">S-adenosyl-L-methionine</keyword>
<proteinExistence type="predicted"/>
<evidence type="ECO:0000256" key="2">
    <source>
        <dbReference type="ARBA" id="ARBA00022679"/>
    </source>
</evidence>
<dbReference type="InterPro" id="IPR029063">
    <property type="entry name" value="SAM-dependent_MTases_sf"/>
</dbReference>
<accession>A0A7V3YHK4</accession>
<sequence length="232" mass="27482">MGNTMKRQKMSLKMRLSVLKRRMVSYLANLLWRALLPFLPWFFNEAHFEGLYRRKRDPWNYTESAYEQEKYQKTLEAIPQDVHTILEIGTSEGVFTELLLQRGKKVFGIDISRTALERARARLEAYGDQVRLEKLDIVRDEPEGTFDLILASEVLYYLGGRNVLLPLEEKFFRHLRDGGYLLLVHFYPSGKLIHDLFLERGRFTRLLEEVVFHPERDYIITLLKKIKKTDTP</sequence>
<dbReference type="GO" id="GO:0032259">
    <property type="term" value="P:methylation"/>
    <property type="evidence" value="ECO:0007669"/>
    <property type="project" value="UniProtKB-KW"/>
</dbReference>
<evidence type="ECO:0000256" key="3">
    <source>
        <dbReference type="ARBA" id="ARBA00022691"/>
    </source>
</evidence>
<name>A0A7V3YHK4_9BACT</name>
<dbReference type="GO" id="GO:0008757">
    <property type="term" value="F:S-adenosylmethionine-dependent methyltransferase activity"/>
    <property type="evidence" value="ECO:0007669"/>
    <property type="project" value="InterPro"/>
</dbReference>
<dbReference type="SUPFAM" id="SSF53335">
    <property type="entry name" value="S-adenosyl-L-methionine-dependent methyltransferases"/>
    <property type="match status" value="1"/>
</dbReference>
<gene>
    <name evidence="4" type="ORF">ENV30_07660</name>
</gene>
<dbReference type="PANTHER" id="PTHR43464">
    <property type="entry name" value="METHYLTRANSFERASE"/>
    <property type="match status" value="1"/>
</dbReference>
<dbReference type="EMBL" id="DTFV01000114">
    <property type="protein sequence ID" value="HGI31160.1"/>
    <property type="molecule type" value="Genomic_DNA"/>
</dbReference>
<dbReference type="Pfam" id="PF05401">
    <property type="entry name" value="NodS"/>
    <property type="match status" value="1"/>
</dbReference>
<comment type="caution">
    <text evidence="4">The sequence shown here is derived from an EMBL/GenBank/DDBJ whole genome shotgun (WGS) entry which is preliminary data.</text>
</comment>
<dbReference type="InterPro" id="IPR008715">
    <property type="entry name" value="SAM-MeTfrase_NodS-like"/>
</dbReference>
<reference evidence="4" key="1">
    <citation type="journal article" date="2020" name="mSystems">
        <title>Genome- and Community-Level Interaction Insights into Carbon Utilization and Element Cycling Functions of Hydrothermarchaeota in Hydrothermal Sediment.</title>
        <authorList>
            <person name="Zhou Z."/>
            <person name="Liu Y."/>
            <person name="Xu W."/>
            <person name="Pan J."/>
            <person name="Luo Z.H."/>
            <person name="Li M."/>
        </authorList>
    </citation>
    <scope>NUCLEOTIDE SEQUENCE [LARGE SCALE GENOMIC DNA]</scope>
    <source>
        <strain evidence="4">SpSt-747</strain>
    </source>
</reference>
<dbReference type="GO" id="GO:0009312">
    <property type="term" value="P:oligosaccharide biosynthetic process"/>
    <property type="evidence" value="ECO:0007669"/>
    <property type="project" value="InterPro"/>
</dbReference>
<dbReference type="CDD" id="cd02440">
    <property type="entry name" value="AdoMet_MTases"/>
    <property type="match status" value="1"/>
</dbReference>
<dbReference type="Gene3D" id="3.40.50.150">
    <property type="entry name" value="Vaccinia Virus protein VP39"/>
    <property type="match status" value="1"/>
</dbReference>
<evidence type="ECO:0000313" key="4">
    <source>
        <dbReference type="EMBL" id="HGI31160.1"/>
    </source>
</evidence>
<organism evidence="4">
    <name type="scientific">Candidatus Caldatribacterium californiense</name>
    <dbReference type="NCBI Taxonomy" id="1454726"/>
    <lineage>
        <taxon>Bacteria</taxon>
        <taxon>Pseudomonadati</taxon>
        <taxon>Atribacterota</taxon>
        <taxon>Atribacteria</taxon>
        <taxon>Atribacterales</taxon>
        <taxon>Candidatus Caldatribacteriaceae</taxon>
        <taxon>Candidatus Caldatribacterium</taxon>
    </lineage>
</organism>
<evidence type="ECO:0000256" key="1">
    <source>
        <dbReference type="ARBA" id="ARBA00022603"/>
    </source>
</evidence>
<keyword evidence="2 4" id="KW-0808">Transferase</keyword>